<dbReference type="Proteomes" id="UP000070620">
    <property type="component" value="Unassembled WGS sequence"/>
</dbReference>
<dbReference type="Pfam" id="PF01636">
    <property type="entry name" value="APH"/>
    <property type="match status" value="1"/>
</dbReference>
<accession>A0A136PIB5</accession>
<feature type="non-terminal residue" evidence="2">
    <location>
        <position position="271"/>
    </location>
</feature>
<dbReference type="AlphaFoldDB" id="A0A136PIB5"/>
<evidence type="ECO:0000259" key="1">
    <source>
        <dbReference type="Pfam" id="PF01636"/>
    </source>
</evidence>
<dbReference type="Gene3D" id="3.90.1200.10">
    <property type="match status" value="1"/>
</dbReference>
<sequence>MDGLTGAVRRLLGGYEIGALTPLGAGTDHDAYDLDGVFVVRRRRPEEDDDGPAAVEREVRVLEAVARVSPIPVPTVVAAAPEQGLLVLRRLPGTSLLAEPCPDPDRLVEQLAGFLAAVYALPADLVEPDDHPLSGYLAEAAETAARIAPVLDAGQRALVAEFLATAPPPEPAIRLFCHADLGAEHLLAEPTRTRLTGVLDWSDAAGTDPARDLGRLYRDLGPGPAARVHDALTGLLDDGALSRAAFHARCALLEDLAFGLDEGDRRYADAA</sequence>
<evidence type="ECO:0000313" key="3">
    <source>
        <dbReference type="Proteomes" id="UP000070620"/>
    </source>
</evidence>
<reference evidence="2 3" key="1">
    <citation type="submission" date="2016-01" db="EMBL/GenBank/DDBJ databases">
        <title>Whole genome sequence and analysis of Micromonospora rosaria DSM 803, which can produce antibacterial substance rosamicin.</title>
        <authorList>
            <person name="Yang H."/>
            <person name="He X."/>
            <person name="Zhu D."/>
        </authorList>
    </citation>
    <scope>NUCLEOTIDE SEQUENCE [LARGE SCALE GENOMIC DNA]</scope>
    <source>
        <strain evidence="2 3">DSM 803</strain>
    </source>
</reference>
<feature type="domain" description="Aminoglycoside phosphotransferase" evidence="1">
    <location>
        <begin position="20"/>
        <end position="230"/>
    </location>
</feature>
<comment type="caution">
    <text evidence="2">The sequence shown here is derived from an EMBL/GenBank/DDBJ whole genome shotgun (WGS) entry which is preliminary data.</text>
</comment>
<dbReference type="EMBL" id="LRQV01000248">
    <property type="protein sequence ID" value="KXK58146.1"/>
    <property type="molecule type" value="Genomic_DNA"/>
</dbReference>
<dbReference type="Gene3D" id="3.30.200.20">
    <property type="entry name" value="Phosphorylase Kinase, domain 1"/>
    <property type="match status" value="1"/>
</dbReference>
<proteinExistence type="predicted"/>
<name>A0A136PIB5_9ACTN</name>
<dbReference type="InterPro" id="IPR011009">
    <property type="entry name" value="Kinase-like_dom_sf"/>
</dbReference>
<dbReference type="SUPFAM" id="SSF56112">
    <property type="entry name" value="Protein kinase-like (PK-like)"/>
    <property type="match status" value="1"/>
</dbReference>
<evidence type="ECO:0000313" key="2">
    <source>
        <dbReference type="EMBL" id="KXK58146.1"/>
    </source>
</evidence>
<protein>
    <recommendedName>
        <fullName evidence="1">Aminoglycoside phosphotransferase domain-containing protein</fullName>
    </recommendedName>
</protein>
<organism evidence="2 3">
    <name type="scientific">Micromonospora rosaria</name>
    <dbReference type="NCBI Taxonomy" id="47874"/>
    <lineage>
        <taxon>Bacteria</taxon>
        <taxon>Bacillati</taxon>
        <taxon>Actinomycetota</taxon>
        <taxon>Actinomycetes</taxon>
        <taxon>Micromonosporales</taxon>
        <taxon>Micromonosporaceae</taxon>
        <taxon>Micromonospora</taxon>
    </lineage>
</organism>
<dbReference type="RefSeq" id="WP_067374280.1">
    <property type="nucleotide sequence ID" value="NZ_LRQV01000248.1"/>
</dbReference>
<gene>
    <name evidence="2" type="ORF">AWW66_31475</name>
</gene>
<dbReference type="InterPro" id="IPR051678">
    <property type="entry name" value="AGP_Transferase"/>
</dbReference>
<dbReference type="InterPro" id="IPR002575">
    <property type="entry name" value="Aminoglycoside_PTrfase"/>
</dbReference>
<keyword evidence="3" id="KW-1185">Reference proteome</keyword>
<dbReference type="PANTHER" id="PTHR21310">
    <property type="entry name" value="AMINOGLYCOSIDE PHOSPHOTRANSFERASE-RELATED-RELATED"/>
    <property type="match status" value="1"/>
</dbReference>
<dbReference type="OrthoDB" id="9797603at2"/>